<name>A0A4Q5LCP3_9BACT</name>
<comment type="caution">
    <text evidence="2">The sequence shown here is derived from an EMBL/GenBank/DDBJ whole genome shotgun (WGS) entry which is preliminary data.</text>
</comment>
<dbReference type="OrthoDB" id="880762at2"/>
<accession>A0A4Q5LCP3</accession>
<proteinExistence type="predicted"/>
<organism evidence="2 3">
    <name type="scientific">Hymenobacter persicinus</name>
    <dbReference type="NCBI Taxonomy" id="2025506"/>
    <lineage>
        <taxon>Bacteria</taxon>
        <taxon>Pseudomonadati</taxon>
        <taxon>Bacteroidota</taxon>
        <taxon>Cytophagia</taxon>
        <taxon>Cytophagales</taxon>
        <taxon>Hymenobacteraceae</taxon>
        <taxon>Hymenobacter</taxon>
    </lineage>
</organism>
<dbReference type="EMBL" id="SEWE01000038">
    <property type="protein sequence ID" value="RYU77965.1"/>
    <property type="molecule type" value="Genomic_DNA"/>
</dbReference>
<feature type="chain" id="PRO_5020857911" description="DUF4294 domain-containing protein" evidence="1">
    <location>
        <begin position="20"/>
        <end position="224"/>
    </location>
</feature>
<dbReference type="RefSeq" id="WP_129922137.1">
    <property type="nucleotide sequence ID" value="NZ_SEWE01000038.1"/>
</dbReference>
<evidence type="ECO:0000313" key="3">
    <source>
        <dbReference type="Proteomes" id="UP000294155"/>
    </source>
</evidence>
<dbReference type="AlphaFoldDB" id="A0A4Q5LCP3"/>
<evidence type="ECO:0000256" key="1">
    <source>
        <dbReference type="SAM" id="SignalP"/>
    </source>
</evidence>
<gene>
    <name evidence="2" type="ORF">EWM57_15860</name>
</gene>
<protein>
    <recommendedName>
        <fullName evidence="4">DUF4294 domain-containing protein</fullName>
    </recommendedName>
</protein>
<sequence length="224" mass="24920">MTKLFYALPLAVLSLGARAQAPTPAADTTFCVIDKTLSFGWGTLRFADGRAIQAYLPIPTQYPGIDYPFNYYFRLPNRKPTPPRQTAKVEDVLSMTAGPYYFETMRLVGTKKPKILAERVADGAVELFLQAEQQRAPLPIPVPGAMLHTAIPYTNSHFFIRRRGGALAEVDRGMFNAQVSQLLMGYPELAQKVARQEKDYHYRNLVAIITEYNAHLAAGPGSKP</sequence>
<evidence type="ECO:0008006" key="4">
    <source>
        <dbReference type="Google" id="ProtNLM"/>
    </source>
</evidence>
<evidence type="ECO:0000313" key="2">
    <source>
        <dbReference type="EMBL" id="RYU77965.1"/>
    </source>
</evidence>
<reference evidence="2 3" key="1">
    <citation type="submission" date="2019-02" db="EMBL/GenBank/DDBJ databases">
        <title>Bacterial novel species isolated from soil.</title>
        <authorList>
            <person name="Jung H.-Y."/>
        </authorList>
    </citation>
    <scope>NUCLEOTIDE SEQUENCE [LARGE SCALE GENOMIC DNA]</scope>
    <source>
        <strain evidence="2 3">1-3-3-3</strain>
    </source>
</reference>
<keyword evidence="3" id="KW-1185">Reference proteome</keyword>
<keyword evidence="1" id="KW-0732">Signal</keyword>
<feature type="signal peptide" evidence="1">
    <location>
        <begin position="1"/>
        <end position="19"/>
    </location>
</feature>
<dbReference type="Proteomes" id="UP000294155">
    <property type="component" value="Unassembled WGS sequence"/>
</dbReference>